<dbReference type="AlphaFoldDB" id="A0A9W9AGN4"/>
<keyword evidence="3" id="KW-1185">Reference proteome</keyword>
<evidence type="ECO:0000313" key="3">
    <source>
        <dbReference type="Proteomes" id="UP001150266"/>
    </source>
</evidence>
<feature type="transmembrane region" description="Helical" evidence="1">
    <location>
        <begin position="48"/>
        <end position="68"/>
    </location>
</feature>
<accession>A0A9W9AGN4</accession>
<feature type="transmembrane region" description="Helical" evidence="1">
    <location>
        <begin position="139"/>
        <end position="156"/>
    </location>
</feature>
<protein>
    <recommendedName>
        <fullName evidence="4">Transmembrane protein</fullName>
    </recommendedName>
</protein>
<dbReference type="OrthoDB" id="3358048at2759"/>
<dbReference type="Proteomes" id="UP001150266">
    <property type="component" value="Unassembled WGS sequence"/>
</dbReference>
<keyword evidence="1" id="KW-0472">Membrane</keyword>
<evidence type="ECO:0008006" key="4">
    <source>
        <dbReference type="Google" id="ProtNLM"/>
    </source>
</evidence>
<organism evidence="2 3">
    <name type="scientific">Lentinula aciculospora</name>
    <dbReference type="NCBI Taxonomy" id="153920"/>
    <lineage>
        <taxon>Eukaryota</taxon>
        <taxon>Fungi</taxon>
        <taxon>Dikarya</taxon>
        <taxon>Basidiomycota</taxon>
        <taxon>Agaricomycotina</taxon>
        <taxon>Agaricomycetes</taxon>
        <taxon>Agaricomycetidae</taxon>
        <taxon>Agaricales</taxon>
        <taxon>Marasmiineae</taxon>
        <taxon>Omphalotaceae</taxon>
        <taxon>Lentinula</taxon>
    </lineage>
</organism>
<comment type="caution">
    <text evidence="2">The sequence shown here is derived from an EMBL/GenBank/DDBJ whole genome shotgun (WGS) entry which is preliminary data.</text>
</comment>
<keyword evidence="1" id="KW-1133">Transmembrane helix</keyword>
<proteinExistence type="predicted"/>
<name>A0A9W9AGN4_9AGAR</name>
<gene>
    <name evidence="2" type="ORF">J3R30DRAFT_3456389</name>
</gene>
<evidence type="ECO:0000313" key="2">
    <source>
        <dbReference type="EMBL" id="KAJ4482091.1"/>
    </source>
</evidence>
<keyword evidence="1" id="KW-0812">Transmembrane</keyword>
<dbReference type="EMBL" id="JAOTPV010000005">
    <property type="protein sequence ID" value="KAJ4482091.1"/>
    <property type="molecule type" value="Genomic_DNA"/>
</dbReference>
<reference evidence="2" key="1">
    <citation type="submission" date="2022-08" db="EMBL/GenBank/DDBJ databases">
        <title>A Global Phylogenomic Analysis of the Shiitake Genus Lentinula.</title>
        <authorList>
            <consortium name="DOE Joint Genome Institute"/>
            <person name="Sierra-Patev S."/>
            <person name="Min B."/>
            <person name="Naranjo-Ortiz M."/>
            <person name="Looney B."/>
            <person name="Konkel Z."/>
            <person name="Slot J.C."/>
            <person name="Sakamoto Y."/>
            <person name="Steenwyk J.L."/>
            <person name="Rokas A."/>
            <person name="Carro J."/>
            <person name="Camarero S."/>
            <person name="Ferreira P."/>
            <person name="Molpeceres G."/>
            <person name="Ruiz-Duenas F.J."/>
            <person name="Serrano A."/>
            <person name="Henrissat B."/>
            <person name="Drula E."/>
            <person name="Hughes K.W."/>
            <person name="Mata J.L."/>
            <person name="Ishikawa N.K."/>
            <person name="Vargas-Isla R."/>
            <person name="Ushijima S."/>
            <person name="Smith C.A."/>
            <person name="Ahrendt S."/>
            <person name="Andreopoulos W."/>
            <person name="He G."/>
            <person name="Labutti K."/>
            <person name="Lipzen A."/>
            <person name="Ng V."/>
            <person name="Riley R."/>
            <person name="Sandor L."/>
            <person name="Barry K."/>
            <person name="Martinez A.T."/>
            <person name="Xiao Y."/>
            <person name="Gibbons J.G."/>
            <person name="Terashima K."/>
            <person name="Grigoriev I.V."/>
            <person name="Hibbett D.S."/>
        </authorList>
    </citation>
    <scope>NUCLEOTIDE SEQUENCE</scope>
    <source>
        <strain evidence="2">JLM2183</strain>
    </source>
</reference>
<evidence type="ECO:0000256" key="1">
    <source>
        <dbReference type="SAM" id="Phobius"/>
    </source>
</evidence>
<feature type="transmembrane region" description="Helical" evidence="1">
    <location>
        <begin position="162"/>
        <end position="183"/>
    </location>
</feature>
<sequence length="202" mass="22954">MDLRRRIPFLLRNEDEETGETSVFLDDQEQEEVIENLRIENARFNKKSISMMEIVVLISAILHVVYFVDPTDDPLLILLPRENSNESIPLPRPFTFVSLVLHANLMLLLDSTRVRNVLLQVRIGIDDNNDLGNYTLPPTLAYTLAFVAPAVCLFLRRSWSTIAWWSITVLLTYTVQLVLEAAATGSEHIRSLEAMRYAAPGA</sequence>